<sequence>MFHLVNAFQGRPRPQGQGEYHPPVSSADFWFLVSASAAGRSVHIEVRLPARTVKALLKSCSQSLREAWTDGLAVEDAPHRLKLVANDGIERLIRPPQGSACLLQSEEDLDVQFTNGEEWFEERAWECENEDEHKRLGQATVRSEAEKE</sequence>
<proteinExistence type="predicted"/>
<dbReference type="Proteomes" id="UP000245884">
    <property type="component" value="Unassembled WGS sequence"/>
</dbReference>
<evidence type="ECO:0000313" key="1">
    <source>
        <dbReference type="EMBL" id="PWN25397.1"/>
    </source>
</evidence>
<dbReference type="RefSeq" id="XP_025360009.1">
    <property type="nucleotide sequence ID" value="XM_025506933.1"/>
</dbReference>
<gene>
    <name evidence="1" type="ORF">BDZ90DRAFT_234230</name>
</gene>
<dbReference type="GeneID" id="37028756"/>
<evidence type="ECO:0000313" key="2">
    <source>
        <dbReference type="Proteomes" id="UP000245884"/>
    </source>
</evidence>
<reference evidence="1 2" key="1">
    <citation type="journal article" date="2018" name="Mol. Biol. Evol.">
        <title>Broad Genomic Sampling Reveals a Smut Pathogenic Ancestry of the Fungal Clade Ustilaginomycotina.</title>
        <authorList>
            <person name="Kijpornyongpan T."/>
            <person name="Mondo S.J."/>
            <person name="Barry K."/>
            <person name="Sandor L."/>
            <person name="Lee J."/>
            <person name="Lipzen A."/>
            <person name="Pangilinan J."/>
            <person name="LaButti K."/>
            <person name="Hainaut M."/>
            <person name="Henrissat B."/>
            <person name="Grigoriev I.V."/>
            <person name="Spatafora J.W."/>
            <person name="Aime M.C."/>
        </authorList>
    </citation>
    <scope>NUCLEOTIDE SEQUENCE [LARGE SCALE GENOMIC DNA]</scope>
    <source>
        <strain evidence="1 2">MCA 5214</strain>
    </source>
</reference>
<organism evidence="1 2">
    <name type="scientific">Jaminaea rosea</name>
    <dbReference type="NCBI Taxonomy" id="1569628"/>
    <lineage>
        <taxon>Eukaryota</taxon>
        <taxon>Fungi</taxon>
        <taxon>Dikarya</taxon>
        <taxon>Basidiomycota</taxon>
        <taxon>Ustilaginomycotina</taxon>
        <taxon>Exobasidiomycetes</taxon>
        <taxon>Microstromatales</taxon>
        <taxon>Microstromatales incertae sedis</taxon>
        <taxon>Jaminaea</taxon>
    </lineage>
</organism>
<dbReference type="AlphaFoldDB" id="A0A316UJC8"/>
<protein>
    <submittedName>
        <fullName evidence="1">Uncharacterized protein</fullName>
    </submittedName>
</protein>
<dbReference type="EMBL" id="KZ819676">
    <property type="protein sequence ID" value="PWN25397.1"/>
    <property type="molecule type" value="Genomic_DNA"/>
</dbReference>
<keyword evidence="2" id="KW-1185">Reference proteome</keyword>
<name>A0A316UJC8_9BASI</name>
<accession>A0A316UJC8</accession>